<dbReference type="AlphaFoldDB" id="A0A812K0W4"/>
<keyword evidence="1" id="KW-0472">Membrane</keyword>
<accession>A0A812K0W4</accession>
<keyword evidence="1" id="KW-0812">Transmembrane</keyword>
<reference evidence="2" key="1">
    <citation type="submission" date="2021-02" db="EMBL/GenBank/DDBJ databases">
        <authorList>
            <person name="Dougan E. K."/>
            <person name="Rhodes N."/>
            <person name="Thang M."/>
            <person name="Chan C."/>
        </authorList>
    </citation>
    <scope>NUCLEOTIDE SEQUENCE</scope>
</reference>
<proteinExistence type="predicted"/>
<protein>
    <submittedName>
        <fullName evidence="2">HERC1 protein</fullName>
    </submittedName>
</protein>
<organism evidence="2 3">
    <name type="scientific">Symbiodinium natans</name>
    <dbReference type="NCBI Taxonomy" id="878477"/>
    <lineage>
        <taxon>Eukaryota</taxon>
        <taxon>Sar</taxon>
        <taxon>Alveolata</taxon>
        <taxon>Dinophyceae</taxon>
        <taxon>Suessiales</taxon>
        <taxon>Symbiodiniaceae</taxon>
        <taxon>Symbiodinium</taxon>
    </lineage>
</organism>
<dbReference type="Proteomes" id="UP000604046">
    <property type="component" value="Unassembled WGS sequence"/>
</dbReference>
<gene>
    <name evidence="2" type="primary">HERC1</name>
    <name evidence="2" type="ORF">SNAT2548_LOCUS8148</name>
</gene>
<keyword evidence="1" id="KW-1133">Transmembrane helix</keyword>
<evidence type="ECO:0000313" key="3">
    <source>
        <dbReference type="Proteomes" id="UP000604046"/>
    </source>
</evidence>
<sequence length="374" mass="39078">MKESLAHSTRLPVSNRKTSIAMVASCIECQANEMSEARRAPRWHLVGAGVTLLAIAGAAAACSSSGALLSASAERRGAVQDWEELPGMEKLMKKAQSLTNLPTKHPWIRSECTIDTVQAVAYLGQAVVCLYKAIDYAGLECPDNSAEGCATSITGFVTSIAWIASYLSFAASACGQAVNSGALCAGDFTALMANFGEMATVAAAVTVDCDFDKSAITALIKPDPVAPPRTQLVPSGAGPEAEKILAIKKSQEASRNRDFDITQCVMDVTNSASYIVRAILQIRTAGRACPDPRACAVGIMNIISSFAWISQFTALAGADCQVVTDQRSLCAADISDMVAAVTNGPAAGISSTSDCATSKSSFRRLRSDIGRTSA</sequence>
<dbReference type="EMBL" id="CAJNDS010000594">
    <property type="protein sequence ID" value="CAE7221321.1"/>
    <property type="molecule type" value="Genomic_DNA"/>
</dbReference>
<feature type="transmembrane region" description="Helical" evidence="1">
    <location>
        <begin position="43"/>
        <end position="61"/>
    </location>
</feature>
<name>A0A812K0W4_9DINO</name>
<comment type="caution">
    <text evidence="2">The sequence shown here is derived from an EMBL/GenBank/DDBJ whole genome shotgun (WGS) entry which is preliminary data.</text>
</comment>
<evidence type="ECO:0000313" key="2">
    <source>
        <dbReference type="EMBL" id="CAE7221321.1"/>
    </source>
</evidence>
<evidence type="ECO:0000256" key="1">
    <source>
        <dbReference type="SAM" id="Phobius"/>
    </source>
</evidence>
<keyword evidence="3" id="KW-1185">Reference proteome</keyword>